<reference evidence="2 3" key="1">
    <citation type="submission" date="2022-03" db="EMBL/GenBank/DDBJ databases">
        <title>Genome data of Colletotrichum spp.</title>
        <authorList>
            <person name="Utami Y.D."/>
            <person name="Hiruma K."/>
        </authorList>
    </citation>
    <scope>NUCLEOTIDE SEQUENCE [LARGE SCALE GENOMIC DNA]</scope>
    <source>
        <strain evidence="2 3">MAFF 239500</strain>
    </source>
</reference>
<dbReference type="Proteomes" id="UP001055115">
    <property type="component" value="Unassembled WGS sequence"/>
</dbReference>
<evidence type="ECO:0000256" key="1">
    <source>
        <dbReference type="SAM" id="MobiDB-lite"/>
    </source>
</evidence>
<comment type="caution">
    <text evidence="2">The sequence shown here is derived from an EMBL/GenBank/DDBJ whole genome shotgun (WGS) entry which is preliminary data.</text>
</comment>
<dbReference type="AlphaFoldDB" id="A0AA37P8U0"/>
<dbReference type="GeneID" id="73328749"/>
<dbReference type="EMBL" id="BQXU01000020">
    <property type="protein sequence ID" value="GKT47766.1"/>
    <property type="molecule type" value="Genomic_DNA"/>
</dbReference>
<evidence type="ECO:0000313" key="3">
    <source>
        <dbReference type="Proteomes" id="UP001055115"/>
    </source>
</evidence>
<name>A0AA37P8U0_9PEZI</name>
<feature type="region of interest" description="Disordered" evidence="1">
    <location>
        <begin position="72"/>
        <end position="96"/>
    </location>
</feature>
<accession>A0AA37P8U0</accession>
<gene>
    <name evidence="2" type="ORF">ColSpa_07947</name>
</gene>
<dbReference type="RefSeq" id="XP_049130116.1">
    <property type="nucleotide sequence ID" value="XM_049274159.1"/>
</dbReference>
<evidence type="ECO:0000313" key="2">
    <source>
        <dbReference type="EMBL" id="GKT47766.1"/>
    </source>
</evidence>
<feature type="compositionally biased region" description="Basic and acidic residues" evidence="1">
    <location>
        <begin position="35"/>
        <end position="50"/>
    </location>
</feature>
<sequence>MSDGIPFTTGSEATSGWPPHRGPRPVFEPGPADIKAAKTAEKRAEKDRQRQFTKPSLAKKVITTTKTTIIEKLLRSDPEKPKKQRVDRDRDGVPIR</sequence>
<feature type="region of interest" description="Disordered" evidence="1">
    <location>
        <begin position="1"/>
        <end position="59"/>
    </location>
</feature>
<proteinExistence type="predicted"/>
<protein>
    <submittedName>
        <fullName evidence="2">Uncharacterized protein</fullName>
    </submittedName>
</protein>
<organism evidence="2 3">
    <name type="scientific">Colletotrichum spaethianum</name>
    <dbReference type="NCBI Taxonomy" id="700344"/>
    <lineage>
        <taxon>Eukaryota</taxon>
        <taxon>Fungi</taxon>
        <taxon>Dikarya</taxon>
        <taxon>Ascomycota</taxon>
        <taxon>Pezizomycotina</taxon>
        <taxon>Sordariomycetes</taxon>
        <taxon>Hypocreomycetidae</taxon>
        <taxon>Glomerellales</taxon>
        <taxon>Glomerellaceae</taxon>
        <taxon>Colletotrichum</taxon>
        <taxon>Colletotrichum spaethianum species complex</taxon>
    </lineage>
</organism>
<keyword evidence="3" id="KW-1185">Reference proteome</keyword>